<dbReference type="RefSeq" id="WP_150204327.1">
    <property type="nucleotide sequence ID" value="NZ_CP043939.1"/>
</dbReference>
<evidence type="ECO:0000256" key="5">
    <source>
        <dbReference type="PIRSR" id="PIRSR001220-1"/>
    </source>
</evidence>
<dbReference type="Gene3D" id="3.40.50.40">
    <property type="match status" value="1"/>
</dbReference>
<feature type="binding site" evidence="6">
    <location>
        <position position="54"/>
    </location>
    <ligand>
        <name>substrate</name>
    </ligand>
</feature>
<evidence type="ECO:0000256" key="2">
    <source>
        <dbReference type="ARBA" id="ARBA00012920"/>
    </source>
</evidence>
<dbReference type="KEGG" id="lnn:F0161_08690"/>
<dbReference type="PIRSF" id="PIRSF001220">
    <property type="entry name" value="L-ASNase_gatD"/>
    <property type="match status" value="1"/>
</dbReference>
<gene>
    <name evidence="11" type="ORF">F0161_08690</name>
</gene>
<evidence type="ECO:0000256" key="8">
    <source>
        <dbReference type="PROSITE-ProRule" id="PRU10100"/>
    </source>
</evidence>
<evidence type="ECO:0000256" key="4">
    <source>
        <dbReference type="ARBA" id="ARBA00049366"/>
    </source>
</evidence>
<dbReference type="Pfam" id="PF00710">
    <property type="entry name" value="Asparaginase"/>
    <property type="match status" value="1"/>
</dbReference>
<dbReference type="InterPro" id="IPR027475">
    <property type="entry name" value="Asparaginase/glutaminase_AS2"/>
</dbReference>
<dbReference type="OrthoDB" id="9788068at2"/>
<dbReference type="PRINTS" id="PR00139">
    <property type="entry name" value="ASNGLNASE"/>
</dbReference>
<name>A0A5P1X264_9LACO</name>
<dbReference type="InterPro" id="IPR027474">
    <property type="entry name" value="L-asparaginase_N"/>
</dbReference>
<feature type="active site" evidence="7">
    <location>
        <position position="12"/>
    </location>
</feature>
<evidence type="ECO:0000256" key="3">
    <source>
        <dbReference type="ARBA" id="ARBA00022801"/>
    </source>
</evidence>
<dbReference type="InterPro" id="IPR004550">
    <property type="entry name" value="AsnASE_II"/>
</dbReference>
<dbReference type="InterPro" id="IPR040919">
    <property type="entry name" value="Asparaginase_C"/>
</dbReference>
<feature type="active site" evidence="8">
    <location>
        <position position="85"/>
    </location>
</feature>
<dbReference type="SUPFAM" id="SSF53774">
    <property type="entry name" value="Glutaminase/Asparaginase"/>
    <property type="match status" value="1"/>
</dbReference>
<feature type="active site" description="O-isoaspartyl threonine intermediate" evidence="5">
    <location>
        <position position="12"/>
    </location>
</feature>
<sequence length="322" mass="35024">MKNILVLHTGGTISMSENDYGAVDTNSSNPLMKQANLSGEDFHVTSKEFMNLPSPHMTPETMLTLQQEIKQEYEKFDGFVITHGTDTLEETAYFLDLTLSSNKPIVVTGAMRSSNSIGSDGLHNLISAIRIAINNESRNRGVLVALNDQIHAARFVTKAHTTNVETFESPSVGPIGEVLHDTIAYYFNPKPIAPIQINQVVQQVYLLKAYAGMDADLFNHVAKKSGNGLIIEGTGAGNLPPTVLPALQKVIDHQIPVFLVARGYRGNAEPVYTYEGGGEQLVKMGVNFVHGLNGQKARIKLLIGISAGLSNDGLKEYLSNNF</sequence>
<dbReference type="FunFam" id="3.40.50.40:FF:000003">
    <property type="entry name" value="L-asparaginase 2"/>
    <property type="match status" value="1"/>
</dbReference>
<reference evidence="11 12" key="1">
    <citation type="submission" date="2019-09" db="EMBL/GenBank/DDBJ databases">
        <title>Complete Genome Sequence of Lactobacillus nenjiangensis SH-Y15, isolated from sauerkraut.</title>
        <authorList>
            <person name="Yang H."/>
        </authorList>
    </citation>
    <scope>NUCLEOTIDE SEQUENCE [LARGE SCALE GENOMIC DNA]</scope>
    <source>
        <strain evidence="11 12">SH-Y15</strain>
    </source>
</reference>
<dbReference type="PROSITE" id="PS51732">
    <property type="entry name" value="ASN_GLN_ASE_3"/>
    <property type="match status" value="1"/>
</dbReference>
<dbReference type="SMART" id="SM00870">
    <property type="entry name" value="Asparaginase"/>
    <property type="match status" value="1"/>
</dbReference>
<comment type="catalytic activity">
    <reaction evidence="4">
        <text>L-asparagine + H2O = L-aspartate + NH4(+)</text>
        <dbReference type="Rhea" id="RHEA:21016"/>
        <dbReference type="ChEBI" id="CHEBI:15377"/>
        <dbReference type="ChEBI" id="CHEBI:28938"/>
        <dbReference type="ChEBI" id="CHEBI:29991"/>
        <dbReference type="ChEBI" id="CHEBI:58048"/>
        <dbReference type="EC" id="3.5.1.1"/>
    </reaction>
</comment>
<organism evidence="11 12">
    <name type="scientific">Paucilactobacillus nenjiangensis</name>
    <dbReference type="NCBI Taxonomy" id="1296540"/>
    <lineage>
        <taxon>Bacteria</taxon>
        <taxon>Bacillati</taxon>
        <taxon>Bacillota</taxon>
        <taxon>Bacilli</taxon>
        <taxon>Lactobacillales</taxon>
        <taxon>Lactobacillaceae</taxon>
        <taxon>Paucilactobacillus</taxon>
    </lineage>
</organism>
<dbReference type="GO" id="GO:0004067">
    <property type="term" value="F:asparaginase activity"/>
    <property type="evidence" value="ECO:0007669"/>
    <property type="project" value="UniProtKB-UniRule"/>
</dbReference>
<proteinExistence type="inferred from homology"/>
<protein>
    <recommendedName>
        <fullName evidence="2">asparaginase</fullName>
        <ecNumber evidence="2">3.5.1.1</ecNumber>
    </recommendedName>
</protein>
<dbReference type="InterPro" id="IPR006034">
    <property type="entry name" value="Asparaginase/glutaminase-like"/>
</dbReference>
<dbReference type="InterPro" id="IPR020827">
    <property type="entry name" value="Asparaginase/glutaminase_AS1"/>
</dbReference>
<dbReference type="Pfam" id="PF17763">
    <property type="entry name" value="Asparaginase_C"/>
    <property type="match status" value="1"/>
</dbReference>
<dbReference type="AlphaFoldDB" id="A0A5P1X264"/>
<feature type="domain" description="Asparaginase/glutaminase C-terminal" evidence="10">
    <location>
        <begin position="203"/>
        <end position="317"/>
    </location>
</feature>
<evidence type="ECO:0000256" key="6">
    <source>
        <dbReference type="PIRSR" id="PIRSR001220-2"/>
    </source>
</evidence>
<feature type="domain" description="L-asparaginase N-terminal" evidence="9">
    <location>
        <begin position="3"/>
        <end position="188"/>
    </location>
</feature>
<dbReference type="InterPro" id="IPR036152">
    <property type="entry name" value="Asp/glu_Ase-like_sf"/>
</dbReference>
<comment type="similarity">
    <text evidence="1">Belongs to the asparaginase 1 family.</text>
</comment>
<evidence type="ECO:0000313" key="12">
    <source>
        <dbReference type="Proteomes" id="UP000325295"/>
    </source>
</evidence>
<evidence type="ECO:0000313" key="11">
    <source>
        <dbReference type="EMBL" id="QER67916.1"/>
    </source>
</evidence>
<keyword evidence="3" id="KW-0378">Hydrolase</keyword>
<dbReference type="PROSITE" id="PS00917">
    <property type="entry name" value="ASN_GLN_ASE_2"/>
    <property type="match status" value="1"/>
</dbReference>
<accession>A0A5P1X264</accession>
<dbReference type="GO" id="GO:0006528">
    <property type="term" value="P:asparagine metabolic process"/>
    <property type="evidence" value="ECO:0007669"/>
    <property type="project" value="InterPro"/>
</dbReference>
<dbReference type="PROSITE" id="PS00144">
    <property type="entry name" value="ASN_GLN_ASE_1"/>
    <property type="match status" value="1"/>
</dbReference>
<dbReference type="PIRSF" id="PIRSF500176">
    <property type="entry name" value="L_ASNase"/>
    <property type="match status" value="1"/>
</dbReference>
<dbReference type="FunFam" id="3.40.50.1170:FF:000001">
    <property type="entry name" value="L-asparaginase 2"/>
    <property type="match status" value="1"/>
</dbReference>
<dbReference type="InterPro" id="IPR037152">
    <property type="entry name" value="L-asparaginase_N_sf"/>
</dbReference>
<dbReference type="CDD" id="cd08964">
    <property type="entry name" value="L-asparaginase_II"/>
    <property type="match status" value="1"/>
</dbReference>
<dbReference type="Proteomes" id="UP000325295">
    <property type="component" value="Chromosome"/>
</dbReference>
<evidence type="ECO:0000259" key="10">
    <source>
        <dbReference type="Pfam" id="PF17763"/>
    </source>
</evidence>
<keyword evidence="12" id="KW-1185">Reference proteome</keyword>
<dbReference type="PANTHER" id="PTHR11707:SF28">
    <property type="entry name" value="60 KDA LYSOPHOSPHOLIPASE"/>
    <property type="match status" value="1"/>
</dbReference>
<dbReference type="PANTHER" id="PTHR11707">
    <property type="entry name" value="L-ASPARAGINASE"/>
    <property type="match status" value="1"/>
</dbReference>
<feature type="binding site" evidence="6">
    <location>
        <begin position="85"/>
        <end position="86"/>
    </location>
    <ligand>
        <name>substrate</name>
    </ligand>
</feature>
<evidence type="ECO:0000256" key="1">
    <source>
        <dbReference type="ARBA" id="ARBA00010518"/>
    </source>
</evidence>
<evidence type="ECO:0000256" key="7">
    <source>
        <dbReference type="PROSITE-ProRule" id="PRU10099"/>
    </source>
</evidence>
<dbReference type="EMBL" id="CP043939">
    <property type="protein sequence ID" value="QER67916.1"/>
    <property type="molecule type" value="Genomic_DNA"/>
</dbReference>
<dbReference type="Gene3D" id="3.40.50.1170">
    <property type="entry name" value="L-asparaginase, N-terminal domain"/>
    <property type="match status" value="1"/>
</dbReference>
<dbReference type="SFLD" id="SFLDS00057">
    <property type="entry name" value="Glutaminase/Asparaginase"/>
    <property type="match status" value="1"/>
</dbReference>
<evidence type="ECO:0000259" key="9">
    <source>
        <dbReference type="Pfam" id="PF00710"/>
    </source>
</evidence>
<dbReference type="InterPro" id="IPR027473">
    <property type="entry name" value="L-asparaginase_C"/>
</dbReference>
<dbReference type="EC" id="3.5.1.1" evidence="2"/>